<protein>
    <recommendedName>
        <fullName evidence="3">Group-specific protein</fullName>
    </recommendedName>
</protein>
<evidence type="ECO:0008006" key="3">
    <source>
        <dbReference type="Google" id="ProtNLM"/>
    </source>
</evidence>
<dbReference type="RefSeq" id="WP_058264981.1">
    <property type="nucleotide sequence ID" value="NZ_FMYN01000001.1"/>
</dbReference>
<gene>
    <name evidence="1" type="ORF">AS033_06145</name>
</gene>
<dbReference type="AlphaFoldDB" id="A0A0V8GKZ5"/>
<dbReference type="SUPFAM" id="SSF52309">
    <property type="entry name" value="N-(deoxy)ribosyltransferase-like"/>
    <property type="match status" value="1"/>
</dbReference>
<evidence type="ECO:0000313" key="2">
    <source>
        <dbReference type="Proteomes" id="UP000053797"/>
    </source>
</evidence>
<dbReference type="EMBL" id="LNQL01000001">
    <property type="protein sequence ID" value="KSU50958.1"/>
    <property type="molecule type" value="Genomic_DNA"/>
</dbReference>
<accession>A0A0V8GKZ5</accession>
<reference evidence="1 2" key="1">
    <citation type="journal article" date="2015" name="Int. J. Syst. Evol. Microbiol.">
        <title>Exiguobacterium enclense sp. nov., isolated from sediment.</title>
        <authorList>
            <person name="Dastager S.G."/>
            <person name="Mawlankar R."/>
            <person name="Sonalkar V.V."/>
            <person name="Thorat M.N."/>
            <person name="Mual P."/>
            <person name="Verma A."/>
            <person name="Krishnamurthi S."/>
            <person name="Tang S.K."/>
            <person name="Li W.J."/>
        </authorList>
    </citation>
    <scope>NUCLEOTIDE SEQUENCE [LARGE SCALE GENOMIC DNA]</scope>
    <source>
        <strain evidence="1 2">NIO-1109</strain>
    </source>
</reference>
<evidence type="ECO:0000313" key="1">
    <source>
        <dbReference type="EMBL" id="KSU50958.1"/>
    </source>
</evidence>
<dbReference type="Proteomes" id="UP000053797">
    <property type="component" value="Unassembled WGS sequence"/>
</dbReference>
<proteinExistence type="predicted"/>
<dbReference type="Gene3D" id="3.40.50.450">
    <property type="match status" value="1"/>
</dbReference>
<organism evidence="1 2">
    <name type="scientific">Exiguobacterium indicum</name>
    <dbReference type="NCBI Taxonomy" id="296995"/>
    <lineage>
        <taxon>Bacteria</taxon>
        <taxon>Bacillati</taxon>
        <taxon>Bacillota</taxon>
        <taxon>Bacilli</taxon>
        <taxon>Bacillales</taxon>
        <taxon>Bacillales Family XII. Incertae Sedis</taxon>
        <taxon>Exiguobacterium</taxon>
    </lineage>
</organism>
<sequence length="136" mass="15449">MNLYIASRFDHTLTVRWLRDELRLRGHDVTYDWTMNDRAEDPEALRKIGLAEFEAVQQADAFVLVLPAGKSSHVELGIALATNRPIYLCMPDATYFTGPLASTFYHIGRTTSCFGTKEDWLAQILADRLPEEQLTS</sequence>
<comment type="caution">
    <text evidence="1">The sequence shown here is derived from an EMBL/GenBank/DDBJ whole genome shotgun (WGS) entry which is preliminary data.</text>
</comment>
<name>A0A0V8GKZ5_9BACL</name>